<comment type="catalytic activity">
    <reaction evidence="16">
        <text>5-phospho-beta-D-ribosylamine + glycine + ATP = N(1)-(5-phospho-beta-D-ribosyl)glycinamide + ADP + phosphate + H(+)</text>
        <dbReference type="Rhea" id="RHEA:17453"/>
        <dbReference type="ChEBI" id="CHEBI:15378"/>
        <dbReference type="ChEBI" id="CHEBI:30616"/>
        <dbReference type="ChEBI" id="CHEBI:43474"/>
        <dbReference type="ChEBI" id="CHEBI:57305"/>
        <dbReference type="ChEBI" id="CHEBI:58681"/>
        <dbReference type="ChEBI" id="CHEBI:143788"/>
        <dbReference type="ChEBI" id="CHEBI:456216"/>
        <dbReference type="EC" id="6.3.4.13"/>
    </reaction>
</comment>
<evidence type="ECO:0000256" key="13">
    <source>
        <dbReference type="ARBA" id="ARBA00023211"/>
    </source>
</evidence>
<dbReference type="SUPFAM" id="SSF56059">
    <property type="entry name" value="Glutathione synthetase ATP-binding domain-like"/>
    <property type="match status" value="1"/>
</dbReference>
<keyword evidence="13 16" id="KW-0464">Manganese</keyword>
<evidence type="ECO:0000256" key="11">
    <source>
        <dbReference type="ARBA" id="ARBA00022755"/>
    </source>
</evidence>
<keyword evidence="9 16" id="KW-0479">Metal-binding</keyword>
<dbReference type="SUPFAM" id="SSF52440">
    <property type="entry name" value="PreATP-grasp domain"/>
    <property type="match status" value="1"/>
</dbReference>
<dbReference type="GO" id="GO:0046084">
    <property type="term" value="P:adenine biosynthetic process"/>
    <property type="evidence" value="ECO:0007669"/>
    <property type="project" value="TreeGrafter"/>
</dbReference>
<dbReference type="HAMAP" id="MF_00138">
    <property type="entry name" value="GARS"/>
    <property type="match status" value="1"/>
</dbReference>
<dbReference type="PROSITE" id="PS00184">
    <property type="entry name" value="GARS"/>
    <property type="match status" value="1"/>
</dbReference>
<dbReference type="NCBIfam" id="TIGR00877">
    <property type="entry name" value="purD"/>
    <property type="match status" value="1"/>
</dbReference>
<dbReference type="InterPro" id="IPR011054">
    <property type="entry name" value="Rudment_hybrid_motif"/>
</dbReference>
<evidence type="ECO:0000256" key="8">
    <source>
        <dbReference type="ARBA" id="ARBA00022679"/>
    </source>
</evidence>
<evidence type="ECO:0000256" key="3">
    <source>
        <dbReference type="ARBA" id="ARBA00005174"/>
    </source>
</evidence>
<comment type="similarity">
    <text evidence="6 16">In the central section; belongs to the AIR synthase family.</text>
</comment>
<keyword evidence="14 16" id="KW-0511">Multifunctional enzyme</keyword>
<dbReference type="InterPro" id="IPR000115">
    <property type="entry name" value="PRibGlycinamide_synth"/>
</dbReference>
<comment type="pathway">
    <text evidence="1 16">Purine metabolism; IMP biosynthesis via de novo pathway; 5-amino-1-(5-phospho-D-ribosyl)imidazole from N(2)-formyl-N(1)-(5-phospho-D-ribosyl)glycinamide: step 2/2.</text>
</comment>
<dbReference type="FunFam" id="3.30.470.20:FF:000018">
    <property type="entry name" value="Trifunctional purine biosynthetic protein adenosine-3"/>
    <property type="match status" value="1"/>
</dbReference>
<dbReference type="Pfam" id="PF02844">
    <property type="entry name" value="GARS_N"/>
    <property type="match status" value="1"/>
</dbReference>
<keyword evidence="20" id="KW-1185">Reference proteome</keyword>
<evidence type="ECO:0000256" key="12">
    <source>
        <dbReference type="ARBA" id="ARBA00022840"/>
    </source>
</evidence>
<dbReference type="InterPro" id="IPR036676">
    <property type="entry name" value="PurM-like_C_sf"/>
</dbReference>
<dbReference type="GO" id="GO:0005829">
    <property type="term" value="C:cytosol"/>
    <property type="evidence" value="ECO:0007669"/>
    <property type="project" value="TreeGrafter"/>
</dbReference>
<evidence type="ECO:0000256" key="9">
    <source>
        <dbReference type="ARBA" id="ARBA00022723"/>
    </source>
</evidence>
<evidence type="ECO:0000313" key="20">
    <source>
        <dbReference type="Proteomes" id="UP000014760"/>
    </source>
</evidence>
<dbReference type="EC" id="2.1.2.2" evidence="16"/>
<dbReference type="FunFam" id="3.40.50.170:FF:000006">
    <property type="entry name" value="Trifunctional purine biosynthetic protein adenosine-3"/>
    <property type="match status" value="1"/>
</dbReference>
<evidence type="ECO:0000313" key="18">
    <source>
        <dbReference type="EMBL" id="ELU12633.1"/>
    </source>
</evidence>
<dbReference type="SUPFAM" id="SSF53328">
    <property type="entry name" value="Formyltransferase"/>
    <property type="match status" value="1"/>
</dbReference>
<evidence type="ECO:0000313" key="19">
    <source>
        <dbReference type="EnsemblMetazoa" id="CapteP90257"/>
    </source>
</evidence>
<dbReference type="NCBIfam" id="TIGR00878">
    <property type="entry name" value="purM"/>
    <property type="match status" value="1"/>
</dbReference>
<comment type="pathway">
    <text evidence="3 16">Purine metabolism; IMP biosynthesis via de novo pathway; N(1)-(5-phospho-D-ribosyl)glycinamide from 5-phospho-alpha-D-ribose 1-diphosphate: step 2/2.</text>
</comment>
<dbReference type="HAMAP" id="MF_01930">
    <property type="entry name" value="PurN"/>
    <property type="match status" value="1"/>
</dbReference>
<comment type="similarity">
    <text evidence="5 16">In the C-terminal section; belongs to the GART family.</text>
</comment>
<evidence type="ECO:0000256" key="16">
    <source>
        <dbReference type="RuleBase" id="RU363089"/>
    </source>
</evidence>
<dbReference type="FunCoup" id="R7V1B8">
    <property type="interactions" value="1645"/>
</dbReference>
<dbReference type="InterPro" id="IPR004607">
    <property type="entry name" value="GART"/>
</dbReference>
<comment type="catalytic activity">
    <reaction evidence="16">
        <text>2-formamido-N(1)-(5-O-phospho-beta-D-ribosyl)acetamidine + ATP = 5-amino-1-(5-phospho-beta-D-ribosyl)imidazole + ADP + phosphate + H(+)</text>
        <dbReference type="Rhea" id="RHEA:23032"/>
        <dbReference type="ChEBI" id="CHEBI:15378"/>
        <dbReference type="ChEBI" id="CHEBI:30616"/>
        <dbReference type="ChEBI" id="CHEBI:43474"/>
        <dbReference type="ChEBI" id="CHEBI:137981"/>
        <dbReference type="ChEBI" id="CHEBI:147287"/>
        <dbReference type="ChEBI" id="CHEBI:456216"/>
        <dbReference type="EC" id="6.3.3.1"/>
    </reaction>
</comment>
<dbReference type="InterPro" id="IPR020561">
    <property type="entry name" value="PRibGlycinamid_synth_ATP-grasp"/>
</dbReference>
<organism evidence="18">
    <name type="scientific">Capitella teleta</name>
    <name type="common">Polychaete worm</name>
    <dbReference type="NCBI Taxonomy" id="283909"/>
    <lineage>
        <taxon>Eukaryota</taxon>
        <taxon>Metazoa</taxon>
        <taxon>Spiralia</taxon>
        <taxon>Lophotrochozoa</taxon>
        <taxon>Annelida</taxon>
        <taxon>Polychaeta</taxon>
        <taxon>Sedentaria</taxon>
        <taxon>Scolecida</taxon>
        <taxon>Capitellidae</taxon>
        <taxon>Capitella</taxon>
    </lineage>
</organism>
<reference evidence="19" key="3">
    <citation type="submission" date="2015-06" db="UniProtKB">
        <authorList>
            <consortium name="EnsemblMetazoa"/>
        </authorList>
    </citation>
    <scope>IDENTIFICATION</scope>
</reference>
<dbReference type="CDD" id="cd02196">
    <property type="entry name" value="PurM"/>
    <property type="match status" value="1"/>
</dbReference>
<dbReference type="InterPro" id="IPR020560">
    <property type="entry name" value="PRibGlycinamide_synth_C-dom"/>
</dbReference>
<dbReference type="InterPro" id="IPR037123">
    <property type="entry name" value="PRibGlycinamide_synth_C_sf"/>
</dbReference>
<dbReference type="CDD" id="cd08645">
    <property type="entry name" value="FMT_core_GART"/>
    <property type="match status" value="1"/>
</dbReference>
<gene>
    <name evidence="18" type="ORF">CAPTEDRAFT_90257</name>
</gene>
<name>R7V1B8_CAPTE</name>
<dbReference type="AlphaFoldDB" id="R7V1B8"/>
<dbReference type="Pfam" id="PF00551">
    <property type="entry name" value="Formyl_trans_N"/>
    <property type="match status" value="1"/>
</dbReference>
<evidence type="ECO:0000256" key="5">
    <source>
        <dbReference type="ARBA" id="ARBA00008630"/>
    </source>
</evidence>
<sequence>MEKTGDRVLVIGGGGREHALSWCLSASKRISHVYVSPGNVGTHSSDPSAKISNTVLDLKSHSAVAAWCKEQEIALVVVGPEDPLADGISDHLNAAGVPCFGPSAKAAEIESSKAFAKDFMEKYGIATARGKHFSSLDEAQNFINSADFPALVVKASGLAAGKGVIVAESKQEACKAVSSILEDKLFGKAGQTVLVEERLEGPEISVLGLSDGKSVVCLPPVQDHKRLEEGDHGPNTGGMGAYAPCPLVTSEQLKEIQKGILQKAIDGMREEGKPYVGVLYAGLMLTKEGPKVLEFNCRFGDPETQVLLPLLKSDLYDLLWHCVKGTLAAAKMELHADRSCVAVVCISDGYPNSYKKGMPISGFSDFVNDKDKLVFHAGTKLGSDNCILANGGRVLATVAVGNNLAVAAKLAQLGAQAVKFEGKKFRSDIAHQAIPLFGKLSYSSAGVDIDAGESLVDRIKPVAAATSRPGCKAELGGFGGIFDLKAAGYRDPLLVSGTDGVGTKLKVAQMCGLHNTVGIDLVAMCVNDILCQGAEPLFFLDYFACGKLDVGVAAKVIEGVAQGCKLAGAALLGGETAEMPGMYSPGDYDLAGFAVGAVERSQYLPRTSEMAAGDILIGLPSSGLHSNGFSLVRRLVDCCGFTYDMTCPFDGTKKLGEALLTPTRIYTSSLMPVLWLGKIKAIAHITGGGLPGNVCRVLPDHLTAKMDALKWPMPPVYTWIASKGNVDVHEMARTFNCGLGLVLVTAKDDKEKVIDQLEKAGETAVVVGELTSRQRGMSRIVVNHLKEAFDVDHHRKHRAPCAEEEDLSDAVKRLRVNGVPHKPKKKVGVLISGSGTNLQALIDHTTNPGKDSAAVISLVISNKSDALGLKRAEAAGIQTMVINHKDFASRALFDEALHDALVAADVEIVCLAGFMRILTGKFVSKWTGRMLNVHPSLLPAFKGANAHQMVLEARVCISGCSVHFVVEEVDGGAILVQESVPVLPNDTEVTLAERVKAKEHEAFPHALELLASGRVMLGSDGKAIWQN</sequence>
<dbReference type="OrthoDB" id="2018833at2759"/>
<keyword evidence="7 16" id="KW-0436">Ligase</keyword>
<dbReference type="EMBL" id="AMQN01005353">
    <property type="status" value="NOT_ANNOTATED_CDS"/>
    <property type="molecule type" value="Genomic_DNA"/>
</dbReference>
<comment type="pathway">
    <text evidence="2 16">Purine metabolism; IMP biosynthesis via de novo pathway; N(2)-formyl-N(1)-(5-phospho-D-ribosyl)glycinamide from N(1)-(5-phospho-D-ribosyl)glycinamide (10-formyl THF route): step 1/1.</text>
</comment>
<comment type="catalytic activity">
    <reaction evidence="16">
        <text>N(1)-(5-phospho-beta-D-ribosyl)glycinamide + (6R)-10-formyltetrahydrofolate = N(2)-formyl-N(1)-(5-phospho-beta-D-ribosyl)glycinamide + (6S)-5,6,7,8-tetrahydrofolate + H(+)</text>
        <dbReference type="Rhea" id="RHEA:15053"/>
        <dbReference type="ChEBI" id="CHEBI:15378"/>
        <dbReference type="ChEBI" id="CHEBI:57453"/>
        <dbReference type="ChEBI" id="CHEBI:143788"/>
        <dbReference type="ChEBI" id="CHEBI:147286"/>
        <dbReference type="ChEBI" id="CHEBI:195366"/>
        <dbReference type="EC" id="2.1.2.2"/>
    </reaction>
</comment>
<dbReference type="SUPFAM" id="SSF56042">
    <property type="entry name" value="PurM C-terminal domain-like"/>
    <property type="match status" value="1"/>
</dbReference>
<dbReference type="EnsemblMetazoa" id="CapteT90257">
    <property type="protein sequence ID" value="CapteP90257"/>
    <property type="gene ID" value="CapteG90257"/>
</dbReference>
<dbReference type="InterPro" id="IPR036921">
    <property type="entry name" value="PurM-like_N_sf"/>
</dbReference>
<dbReference type="FunFam" id="3.30.1330.10:FF:000001">
    <property type="entry name" value="Phosphoribosylformylglycinamidine cyclo-ligase"/>
    <property type="match status" value="1"/>
</dbReference>
<dbReference type="Gene3D" id="3.30.1490.20">
    <property type="entry name" value="ATP-grasp fold, A domain"/>
    <property type="match status" value="1"/>
</dbReference>
<keyword evidence="12 15" id="KW-0067">ATP-binding</keyword>
<proteinExistence type="inferred from homology"/>
<dbReference type="NCBIfam" id="TIGR00639">
    <property type="entry name" value="PurN"/>
    <property type="match status" value="1"/>
</dbReference>
<dbReference type="InterPro" id="IPR016188">
    <property type="entry name" value="PurM-like_N"/>
</dbReference>
<dbReference type="InterPro" id="IPR020562">
    <property type="entry name" value="PRibGlycinamide_synth_N"/>
</dbReference>
<dbReference type="GO" id="GO:0004644">
    <property type="term" value="F:phosphoribosylglycinamide formyltransferase activity"/>
    <property type="evidence" value="ECO:0007669"/>
    <property type="project" value="UniProtKB-EC"/>
</dbReference>
<keyword evidence="8" id="KW-0808">Transferase</keyword>
<dbReference type="InterPro" id="IPR004733">
    <property type="entry name" value="PurM_cligase"/>
</dbReference>
<dbReference type="EC" id="6.3.3.1" evidence="16"/>
<dbReference type="InterPro" id="IPR020559">
    <property type="entry name" value="PRibGlycinamide_synth_CS"/>
</dbReference>
<evidence type="ECO:0000256" key="1">
    <source>
        <dbReference type="ARBA" id="ARBA00004686"/>
    </source>
</evidence>
<dbReference type="Gene3D" id="3.40.50.170">
    <property type="entry name" value="Formyl transferase, N-terminal domain"/>
    <property type="match status" value="1"/>
</dbReference>
<dbReference type="Gene3D" id="3.30.1330.10">
    <property type="entry name" value="PurM-like, N-terminal domain"/>
    <property type="match status" value="1"/>
</dbReference>
<evidence type="ECO:0000256" key="15">
    <source>
        <dbReference type="PROSITE-ProRule" id="PRU00409"/>
    </source>
</evidence>
<dbReference type="Pfam" id="PF02769">
    <property type="entry name" value="AIRS_C"/>
    <property type="match status" value="1"/>
</dbReference>
<dbReference type="InterPro" id="IPR013815">
    <property type="entry name" value="ATP_grasp_subdomain_1"/>
</dbReference>
<dbReference type="EC" id="6.3.4.13" evidence="16"/>
<dbReference type="GO" id="GO:0004637">
    <property type="term" value="F:phosphoribosylamine-glycine ligase activity"/>
    <property type="evidence" value="ECO:0007669"/>
    <property type="project" value="UniProtKB-UniRule"/>
</dbReference>
<dbReference type="PROSITE" id="PS50975">
    <property type="entry name" value="ATP_GRASP"/>
    <property type="match status" value="1"/>
</dbReference>
<keyword evidence="10 15" id="KW-0547">Nucleotide-binding</keyword>
<evidence type="ECO:0000256" key="10">
    <source>
        <dbReference type="ARBA" id="ARBA00022741"/>
    </source>
</evidence>
<dbReference type="OMA" id="EVMQACC"/>
<dbReference type="Proteomes" id="UP000014760">
    <property type="component" value="Unassembled WGS sequence"/>
</dbReference>
<dbReference type="Gene3D" id="3.90.600.10">
    <property type="entry name" value="Phosphoribosylglycinamide synthetase, C-terminal domain"/>
    <property type="match status" value="1"/>
</dbReference>
<dbReference type="InterPro" id="IPR002376">
    <property type="entry name" value="Formyl_transf_N"/>
</dbReference>
<keyword evidence="11 16" id="KW-0658">Purine biosynthesis</keyword>
<accession>R7V1B8</accession>
<evidence type="ECO:0000256" key="14">
    <source>
        <dbReference type="ARBA" id="ARBA00023268"/>
    </source>
</evidence>
<dbReference type="STRING" id="283909.R7V1B8"/>
<dbReference type="PROSITE" id="PS00373">
    <property type="entry name" value="GART"/>
    <property type="match status" value="1"/>
</dbReference>
<dbReference type="InterPro" id="IPR001555">
    <property type="entry name" value="GART_AS"/>
</dbReference>
<dbReference type="InterPro" id="IPR036477">
    <property type="entry name" value="Formyl_transf_N_sf"/>
</dbReference>
<dbReference type="InterPro" id="IPR010918">
    <property type="entry name" value="PurM-like_C_dom"/>
</dbReference>
<dbReference type="FunFam" id="3.30.1490.20:FF:000006">
    <property type="entry name" value="phosphoribosylamine--glycine ligase, chloroplastic-like"/>
    <property type="match status" value="1"/>
</dbReference>
<reference evidence="20" key="1">
    <citation type="submission" date="2012-12" db="EMBL/GenBank/DDBJ databases">
        <authorList>
            <person name="Hellsten U."/>
            <person name="Grimwood J."/>
            <person name="Chapman J.A."/>
            <person name="Shapiro H."/>
            <person name="Aerts A."/>
            <person name="Otillar R.P."/>
            <person name="Terry A.Y."/>
            <person name="Boore J.L."/>
            <person name="Simakov O."/>
            <person name="Marletaz F."/>
            <person name="Cho S.-J."/>
            <person name="Edsinger-Gonzales E."/>
            <person name="Havlak P."/>
            <person name="Kuo D.-H."/>
            <person name="Larsson T."/>
            <person name="Lv J."/>
            <person name="Arendt D."/>
            <person name="Savage R."/>
            <person name="Osoegawa K."/>
            <person name="de Jong P."/>
            <person name="Lindberg D.R."/>
            <person name="Seaver E.C."/>
            <person name="Weisblat D.A."/>
            <person name="Putnam N.H."/>
            <person name="Grigoriev I.V."/>
            <person name="Rokhsar D.S."/>
        </authorList>
    </citation>
    <scope>NUCLEOTIDE SEQUENCE</scope>
    <source>
        <strain evidence="20">I ESC-2004</strain>
    </source>
</reference>
<dbReference type="Gene3D" id="3.40.50.20">
    <property type="match status" value="1"/>
</dbReference>
<dbReference type="SUPFAM" id="SSF55326">
    <property type="entry name" value="PurM N-terminal domain-like"/>
    <property type="match status" value="1"/>
</dbReference>
<protein>
    <recommendedName>
        <fullName evidence="16">Trifunctional purine biosynthetic protein adenosine-3</fullName>
    </recommendedName>
    <domain>
        <recommendedName>
            <fullName evidence="16">Phosphoribosylamine--glycine ligase</fullName>
            <ecNumber evidence="16">6.3.4.13</ecNumber>
        </recommendedName>
        <alternativeName>
            <fullName evidence="16">Glycinamide ribonucleotide synthetase</fullName>
            <shortName evidence="16">GARS</shortName>
        </alternativeName>
        <alternativeName>
            <fullName evidence="16">Phosphoribosylglycinamide synthetase</fullName>
        </alternativeName>
    </domain>
    <domain>
        <recommendedName>
            <fullName evidence="16">Phosphoribosylformylglycinamidine cyclo-ligase</fullName>
            <ecNumber evidence="16">6.3.3.1</ecNumber>
        </recommendedName>
        <alternativeName>
            <fullName evidence="16">AIR synthase</fullName>
            <shortName evidence="16">AIRS</shortName>
        </alternativeName>
        <alternativeName>
            <fullName evidence="16">Phosphoribosyl-aminoimidazole synthetase</fullName>
        </alternativeName>
    </domain>
    <domain>
        <recommendedName>
            <fullName evidence="16">Phosphoribosylglycinamide formyltransferase</fullName>
            <ecNumber evidence="16">2.1.2.2</ecNumber>
        </recommendedName>
        <alternativeName>
            <fullName evidence="16">5'-phosphoribosylglycinamide transformylase</fullName>
        </alternativeName>
        <alternativeName>
            <fullName evidence="16">GAR transformylase</fullName>
            <shortName evidence="16">GART</shortName>
        </alternativeName>
    </domain>
</protein>
<dbReference type="Gene3D" id="3.30.470.20">
    <property type="entry name" value="ATP-grasp fold, B domain"/>
    <property type="match status" value="1"/>
</dbReference>
<dbReference type="FunFam" id="3.40.50.20:FF:000006">
    <property type="entry name" value="Phosphoribosylamine--glycine ligase, chloroplastic"/>
    <property type="match status" value="1"/>
</dbReference>
<dbReference type="InterPro" id="IPR011761">
    <property type="entry name" value="ATP-grasp"/>
</dbReference>
<dbReference type="HAMAP" id="MF_00741">
    <property type="entry name" value="AIRS"/>
    <property type="match status" value="1"/>
</dbReference>
<dbReference type="EMBL" id="KB295796">
    <property type="protein sequence ID" value="ELU12633.1"/>
    <property type="molecule type" value="Genomic_DNA"/>
</dbReference>
<dbReference type="UniPathway" id="UPA00074">
    <property type="reaction ID" value="UER00125"/>
</dbReference>
<dbReference type="GO" id="GO:0046872">
    <property type="term" value="F:metal ion binding"/>
    <property type="evidence" value="ECO:0007669"/>
    <property type="project" value="UniProtKB-KW"/>
</dbReference>
<evidence type="ECO:0000259" key="17">
    <source>
        <dbReference type="PROSITE" id="PS50975"/>
    </source>
</evidence>
<dbReference type="GO" id="GO:0005524">
    <property type="term" value="F:ATP binding"/>
    <property type="evidence" value="ECO:0007669"/>
    <property type="project" value="UniProtKB-UniRule"/>
</dbReference>
<dbReference type="Pfam" id="PF01071">
    <property type="entry name" value="GARS_A"/>
    <property type="match status" value="1"/>
</dbReference>
<reference evidence="18 20" key="2">
    <citation type="journal article" date="2013" name="Nature">
        <title>Insights into bilaterian evolution from three spiralian genomes.</title>
        <authorList>
            <person name="Simakov O."/>
            <person name="Marletaz F."/>
            <person name="Cho S.J."/>
            <person name="Edsinger-Gonzales E."/>
            <person name="Havlak P."/>
            <person name="Hellsten U."/>
            <person name="Kuo D.H."/>
            <person name="Larsson T."/>
            <person name="Lv J."/>
            <person name="Arendt D."/>
            <person name="Savage R."/>
            <person name="Osoegawa K."/>
            <person name="de Jong P."/>
            <person name="Grimwood J."/>
            <person name="Chapman J.A."/>
            <person name="Shapiro H."/>
            <person name="Aerts A."/>
            <person name="Otillar R.P."/>
            <person name="Terry A.Y."/>
            <person name="Boore J.L."/>
            <person name="Grigoriev I.V."/>
            <person name="Lindberg D.R."/>
            <person name="Seaver E.C."/>
            <person name="Weisblat D.A."/>
            <person name="Putnam N.H."/>
            <person name="Rokhsar D.S."/>
        </authorList>
    </citation>
    <scope>NUCLEOTIDE SEQUENCE</scope>
    <source>
        <strain evidence="18 20">I ESC-2004</strain>
    </source>
</reference>
<dbReference type="Gene3D" id="3.90.650.10">
    <property type="entry name" value="PurM-like C-terminal domain"/>
    <property type="match status" value="1"/>
</dbReference>
<dbReference type="SUPFAM" id="SSF51246">
    <property type="entry name" value="Rudiment single hybrid motif"/>
    <property type="match status" value="1"/>
</dbReference>
<evidence type="ECO:0000256" key="4">
    <source>
        <dbReference type="ARBA" id="ARBA00007423"/>
    </source>
</evidence>
<dbReference type="SMART" id="SM01209">
    <property type="entry name" value="GARS_A"/>
    <property type="match status" value="1"/>
</dbReference>
<dbReference type="FunFam" id="3.90.650.10:FF:000019">
    <property type="entry name" value="Trifunctional purine biosynthetic protein adenosine-3"/>
    <property type="match status" value="1"/>
</dbReference>
<dbReference type="InterPro" id="IPR016185">
    <property type="entry name" value="PreATP-grasp_dom_sf"/>
</dbReference>
<dbReference type="PANTHER" id="PTHR10520:SF12">
    <property type="entry name" value="TRIFUNCTIONAL PURINE BIOSYNTHETIC PROTEIN ADENOSINE-3"/>
    <property type="match status" value="1"/>
</dbReference>
<feature type="domain" description="ATP-grasp" evidence="17">
    <location>
        <begin position="117"/>
        <end position="324"/>
    </location>
</feature>
<comment type="similarity">
    <text evidence="4 16">In the N-terminal section; belongs to the GARS family.</text>
</comment>
<dbReference type="Pfam" id="PF02843">
    <property type="entry name" value="GARS_C"/>
    <property type="match status" value="1"/>
</dbReference>
<evidence type="ECO:0000256" key="2">
    <source>
        <dbReference type="ARBA" id="ARBA00005054"/>
    </source>
</evidence>
<dbReference type="GO" id="GO:0006189">
    <property type="term" value="P:'de novo' IMP biosynthetic process"/>
    <property type="evidence" value="ECO:0007669"/>
    <property type="project" value="UniProtKB-UniRule"/>
</dbReference>
<dbReference type="GO" id="GO:0004641">
    <property type="term" value="F:phosphoribosylformylglycinamidine cyclo-ligase activity"/>
    <property type="evidence" value="ECO:0007669"/>
    <property type="project" value="UniProtKB-EC"/>
</dbReference>
<dbReference type="Pfam" id="PF00586">
    <property type="entry name" value="AIRS"/>
    <property type="match status" value="1"/>
</dbReference>
<evidence type="ECO:0000256" key="7">
    <source>
        <dbReference type="ARBA" id="ARBA00022598"/>
    </source>
</evidence>
<dbReference type="SMART" id="SM01210">
    <property type="entry name" value="GARS_C"/>
    <property type="match status" value="1"/>
</dbReference>
<dbReference type="PANTHER" id="PTHR10520">
    <property type="entry name" value="TRIFUNCTIONAL PURINE BIOSYNTHETIC PROTEIN ADENOSINE-3-RELATED"/>
    <property type="match status" value="1"/>
</dbReference>
<evidence type="ECO:0000256" key="6">
    <source>
        <dbReference type="ARBA" id="ARBA00008696"/>
    </source>
</evidence>
<dbReference type="HOGENOM" id="CLU_005361_0_2_1"/>